<evidence type="ECO:0000313" key="9">
    <source>
        <dbReference type="EMBL" id="GAA3201792.1"/>
    </source>
</evidence>
<dbReference type="CDD" id="cd06173">
    <property type="entry name" value="MFS_MefA_like"/>
    <property type="match status" value="1"/>
</dbReference>
<dbReference type="InterPro" id="IPR036259">
    <property type="entry name" value="MFS_trans_sf"/>
</dbReference>
<dbReference type="Gene3D" id="1.20.1250.20">
    <property type="entry name" value="MFS general substrate transporter like domains"/>
    <property type="match status" value="1"/>
</dbReference>
<keyword evidence="3" id="KW-1003">Cell membrane</keyword>
<feature type="transmembrane region" description="Helical" evidence="7">
    <location>
        <begin position="223"/>
        <end position="244"/>
    </location>
</feature>
<organism evidence="9 10">
    <name type="scientific">Actinocorallia longicatena</name>
    <dbReference type="NCBI Taxonomy" id="111803"/>
    <lineage>
        <taxon>Bacteria</taxon>
        <taxon>Bacillati</taxon>
        <taxon>Actinomycetota</taxon>
        <taxon>Actinomycetes</taxon>
        <taxon>Streptosporangiales</taxon>
        <taxon>Thermomonosporaceae</taxon>
        <taxon>Actinocorallia</taxon>
    </lineage>
</organism>
<dbReference type="PANTHER" id="PTHR23513">
    <property type="entry name" value="INTEGRAL MEMBRANE EFFLUX PROTEIN-RELATED"/>
    <property type="match status" value="1"/>
</dbReference>
<feature type="transmembrane region" description="Helical" evidence="7">
    <location>
        <begin position="308"/>
        <end position="329"/>
    </location>
</feature>
<feature type="transmembrane region" description="Helical" evidence="7">
    <location>
        <begin position="106"/>
        <end position="123"/>
    </location>
</feature>
<proteinExistence type="predicted"/>
<feature type="transmembrane region" description="Helical" evidence="7">
    <location>
        <begin position="378"/>
        <end position="402"/>
    </location>
</feature>
<dbReference type="EMBL" id="BAAAUV010000003">
    <property type="protein sequence ID" value="GAA3201792.1"/>
    <property type="molecule type" value="Genomic_DNA"/>
</dbReference>
<keyword evidence="10" id="KW-1185">Reference proteome</keyword>
<keyword evidence="6 7" id="KW-0472">Membrane</keyword>
<dbReference type="SUPFAM" id="SSF103473">
    <property type="entry name" value="MFS general substrate transporter"/>
    <property type="match status" value="1"/>
</dbReference>
<dbReference type="Proteomes" id="UP001501237">
    <property type="component" value="Unassembled WGS sequence"/>
</dbReference>
<protein>
    <submittedName>
        <fullName evidence="9">MFS transporter</fullName>
    </submittedName>
</protein>
<dbReference type="PANTHER" id="PTHR23513:SF9">
    <property type="entry name" value="ENTEROBACTIN EXPORTER ENTS"/>
    <property type="match status" value="1"/>
</dbReference>
<dbReference type="InterPro" id="IPR020846">
    <property type="entry name" value="MFS_dom"/>
</dbReference>
<accession>A0ABP6Q890</accession>
<keyword evidence="4 7" id="KW-0812">Transmembrane</keyword>
<evidence type="ECO:0000259" key="8">
    <source>
        <dbReference type="PROSITE" id="PS50850"/>
    </source>
</evidence>
<evidence type="ECO:0000256" key="2">
    <source>
        <dbReference type="ARBA" id="ARBA00022448"/>
    </source>
</evidence>
<feature type="transmembrane region" description="Helical" evidence="7">
    <location>
        <begin position="20"/>
        <end position="42"/>
    </location>
</feature>
<reference evidence="10" key="1">
    <citation type="journal article" date="2019" name="Int. J. Syst. Evol. Microbiol.">
        <title>The Global Catalogue of Microorganisms (GCM) 10K type strain sequencing project: providing services to taxonomists for standard genome sequencing and annotation.</title>
        <authorList>
            <consortium name="The Broad Institute Genomics Platform"/>
            <consortium name="The Broad Institute Genome Sequencing Center for Infectious Disease"/>
            <person name="Wu L."/>
            <person name="Ma J."/>
        </authorList>
    </citation>
    <scope>NUCLEOTIDE SEQUENCE [LARGE SCALE GENOMIC DNA]</scope>
    <source>
        <strain evidence="10">JCM 9377</strain>
    </source>
</reference>
<feature type="transmembrane region" description="Helical" evidence="7">
    <location>
        <begin position="80"/>
        <end position="100"/>
    </location>
</feature>
<name>A0ABP6Q890_9ACTN</name>
<sequence>MKLFIDTAPLRHAAYRRLWIGQVVSFTGAQVTAVAVPVQVYAMTRSSFWVGVLGVAGFVPLLVFGLWGGAIADHFDRRRVLLISSLVSWAVTLLLLLQALLGLDSLALLIVCVVVQSGAFAMASPSRNAIIPRLLPDEDIAPAMALGSTGMHSSILLGPLLAAAALTADRYWIAYLIDAVLFTVVLWAALRLPAVPPLTTADAKISGWRSVKDGLRYMSSQPVLLMSFVVDIIAMTVAMPRALFPEVADTHFGGSSATGLLVAALGLGGLAGGLVSGWIGRVDRQGAALILMVAVFGAAVAAAGLTRSLWPCVLLLGVAGAADMISGVFRQAILATYAPDEMRGRLQGVFVVVVAGGPRIGDLRAGAMAASLGASASWILGGIGCVVLVVAAGLAFPALLRYRVSASDTGKRSLEQVT</sequence>
<feature type="transmembrane region" description="Helical" evidence="7">
    <location>
        <begin position="172"/>
        <end position="190"/>
    </location>
</feature>
<comment type="caution">
    <text evidence="9">The sequence shown here is derived from an EMBL/GenBank/DDBJ whole genome shotgun (WGS) entry which is preliminary data.</text>
</comment>
<dbReference type="PROSITE" id="PS50850">
    <property type="entry name" value="MFS"/>
    <property type="match status" value="1"/>
</dbReference>
<evidence type="ECO:0000256" key="1">
    <source>
        <dbReference type="ARBA" id="ARBA00004429"/>
    </source>
</evidence>
<evidence type="ECO:0000313" key="10">
    <source>
        <dbReference type="Proteomes" id="UP001501237"/>
    </source>
</evidence>
<keyword evidence="2" id="KW-0813">Transport</keyword>
<feature type="transmembrane region" description="Helical" evidence="7">
    <location>
        <begin position="48"/>
        <end position="68"/>
    </location>
</feature>
<dbReference type="InterPro" id="IPR010290">
    <property type="entry name" value="TM_effector"/>
</dbReference>
<keyword evidence="5 7" id="KW-1133">Transmembrane helix</keyword>
<evidence type="ECO:0000256" key="5">
    <source>
        <dbReference type="ARBA" id="ARBA00022989"/>
    </source>
</evidence>
<feature type="transmembrane region" description="Helical" evidence="7">
    <location>
        <begin position="256"/>
        <end position="279"/>
    </location>
</feature>
<feature type="transmembrane region" description="Helical" evidence="7">
    <location>
        <begin position="144"/>
        <end position="166"/>
    </location>
</feature>
<evidence type="ECO:0000256" key="6">
    <source>
        <dbReference type="ARBA" id="ARBA00023136"/>
    </source>
</evidence>
<feature type="domain" description="Major facilitator superfamily (MFS) profile" evidence="8">
    <location>
        <begin position="220"/>
        <end position="418"/>
    </location>
</feature>
<comment type="subcellular location">
    <subcellularLocation>
        <location evidence="1">Cell inner membrane</location>
        <topology evidence="1">Multi-pass membrane protein</topology>
    </subcellularLocation>
</comment>
<evidence type="ECO:0000256" key="4">
    <source>
        <dbReference type="ARBA" id="ARBA00022692"/>
    </source>
</evidence>
<gene>
    <name evidence="9" type="ORF">GCM10010468_15180</name>
</gene>
<evidence type="ECO:0000256" key="3">
    <source>
        <dbReference type="ARBA" id="ARBA00022475"/>
    </source>
</evidence>
<evidence type="ECO:0000256" key="7">
    <source>
        <dbReference type="SAM" id="Phobius"/>
    </source>
</evidence>
<dbReference type="RefSeq" id="WP_344823809.1">
    <property type="nucleotide sequence ID" value="NZ_BAAAUV010000003.1"/>
</dbReference>
<feature type="transmembrane region" description="Helical" evidence="7">
    <location>
        <begin position="286"/>
        <end position="302"/>
    </location>
</feature>
<dbReference type="Pfam" id="PF05977">
    <property type="entry name" value="MFS_3"/>
    <property type="match status" value="1"/>
</dbReference>